<sequence>MTLTTQNISDIRASWQVLAADADAFTSDFYAALFRRNPALRSLFANTDLPAQRKKLVAALALVVRQADDLAPLLAPLADMGARHLGYGVKEADYDAVGGALIETMETHLRALFTAEVRAAWLAAYGAVAGAMMAGARAAAARKSA</sequence>
<accession>A0ABR9X1P2</accession>
<keyword evidence="1" id="KW-0813">Transport</keyword>
<name>A0ABR9X1P2_9RHOB</name>
<comment type="caution">
    <text evidence="3">The sequence shown here is derived from an EMBL/GenBank/DDBJ whole genome shotgun (WGS) entry which is preliminary data.</text>
</comment>
<keyword evidence="1" id="KW-0408">Iron</keyword>
<proteinExistence type="inferred from homology"/>
<dbReference type="InterPro" id="IPR000971">
    <property type="entry name" value="Globin"/>
</dbReference>
<feature type="domain" description="Globin" evidence="2">
    <location>
        <begin position="2"/>
        <end position="137"/>
    </location>
</feature>
<organism evidence="3 4">
    <name type="scientific">Salipiger mangrovisoli</name>
    <dbReference type="NCBI Taxonomy" id="2865933"/>
    <lineage>
        <taxon>Bacteria</taxon>
        <taxon>Pseudomonadati</taxon>
        <taxon>Pseudomonadota</taxon>
        <taxon>Alphaproteobacteria</taxon>
        <taxon>Rhodobacterales</taxon>
        <taxon>Roseobacteraceae</taxon>
        <taxon>Salipiger</taxon>
    </lineage>
</organism>
<evidence type="ECO:0000313" key="3">
    <source>
        <dbReference type="EMBL" id="MBE9637483.1"/>
    </source>
</evidence>
<dbReference type="Proteomes" id="UP000607796">
    <property type="component" value="Unassembled WGS sequence"/>
</dbReference>
<keyword evidence="1" id="KW-0561">Oxygen transport</keyword>
<dbReference type="PANTHER" id="PTHR43396:SF6">
    <property type="entry name" value="ABL201WP"/>
    <property type="match status" value="1"/>
</dbReference>
<dbReference type="SUPFAM" id="SSF46458">
    <property type="entry name" value="Globin-like"/>
    <property type="match status" value="1"/>
</dbReference>
<protein>
    <submittedName>
        <fullName evidence="3">Hemin receptor</fullName>
    </submittedName>
</protein>
<keyword evidence="4" id="KW-1185">Reference proteome</keyword>
<dbReference type="Pfam" id="PF00042">
    <property type="entry name" value="Globin"/>
    <property type="match status" value="1"/>
</dbReference>
<dbReference type="RefSeq" id="WP_194134785.1">
    <property type="nucleotide sequence ID" value="NZ_JADFFK010000007.1"/>
</dbReference>
<dbReference type="PROSITE" id="PS01033">
    <property type="entry name" value="GLOBIN"/>
    <property type="match status" value="1"/>
</dbReference>
<keyword evidence="1" id="KW-0479">Metal-binding</keyword>
<evidence type="ECO:0000256" key="1">
    <source>
        <dbReference type="RuleBase" id="RU000356"/>
    </source>
</evidence>
<keyword evidence="3" id="KW-0675">Receptor</keyword>
<dbReference type="InterPro" id="IPR012292">
    <property type="entry name" value="Globin/Proto"/>
</dbReference>
<comment type="similarity">
    <text evidence="1">Belongs to the globin family.</text>
</comment>
<evidence type="ECO:0000259" key="2">
    <source>
        <dbReference type="PROSITE" id="PS01033"/>
    </source>
</evidence>
<gene>
    <name evidence="3" type="ORF">IQ782_11570</name>
</gene>
<dbReference type="Gene3D" id="1.10.490.10">
    <property type="entry name" value="Globins"/>
    <property type="match status" value="1"/>
</dbReference>
<reference evidence="3 4" key="1">
    <citation type="journal article" date="2021" name="Int. J. Syst. Evol. Microbiol.">
        <title>Salipiger mangrovisoli sp. nov., isolated from mangrove soil and the proposal for the reclassification of Paraphaeobacter pallidus as Salipiger pallidus comb. nov.</title>
        <authorList>
            <person name="Du J."/>
            <person name="Liu Y."/>
            <person name="Pei T."/>
            <person name="Deng M.R."/>
            <person name="Zhu H."/>
        </authorList>
    </citation>
    <scope>NUCLEOTIDE SEQUENCE [LARGE SCALE GENOMIC DNA]</scope>
    <source>
        <strain evidence="3 4">6D45A</strain>
    </source>
</reference>
<dbReference type="PANTHER" id="PTHR43396">
    <property type="entry name" value="FLAVOHEMOPROTEIN"/>
    <property type="match status" value="1"/>
</dbReference>
<dbReference type="EMBL" id="JADFFK010000007">
    <property type="protein sequence ID" value="MBE9637483.1"/>
    <property type="molecule type" value="Genomic_DNA"/>
</dbReference>
<dbReference type="InterPro" id="IPR009050">
    <property type="entry name" value="Globin-like_sf"/>
</dbReference>
<evidence type="ECO:0000313" key="4">
    <source>
        <dbReference type="Proteomes" id="UP000607796"/>
    </source>
</evidence>
<keyword evidence="1" id="KW-0349">Heme</keyword>